<dbReference type="InterPro" id="IPR037107">
    <property type="entry name" value="Put_OMP_sf"/>
</dbReference>
<name>A0ABY2DW22_9FLAO</name>
<sequence>MKNLLEKYYTVCLLLLPLLSFSQRIDNTAAFRDLKSNNYFRFHYDNDYFTATDHYYTQGGNFELASPKLIKNPINNLFKKLKNSEQKYGLSIELMGFAPTSLKSDKILYGDRPFSAAIMLKSFLISTDTIHKTKLSSALSIGIIGPGALGKEMQTKFHEWIHDEIPHGWQYQIKNDILLNYEIAHEKQLYKFHNLLALNSNAKLRLGTVNTNISGGLTTTLGKINFPFTSVKNKNDFQIYGYLQGLVSIIGYDTSLQGGLFNRKSPYVIANSDIDRFTFQTNYGIIIQYKALYLEYSRSELSREFKTGDPHKWGGIRIGHKL</sequence>
<dbReference type="InterPro" id="IPR018707">
    <property type="entry name" value="LpxR"/>
</dbReference>
<comment type="caution">
    <text evidence="1">The sequence shown here is derived from an EMBL/GenBank/DDBJ whole genome shotgun (WGS) entry which is preliminary data.</text>
</comment>
<accession>A0ABY2DW22</accession>
<evidence type="ECO:0000313" key="1">
    <source>
        <dbReference type="EMBL" id="TDE30335.1"/>
    </source>
</evidence>
<dbReference type="Gene3D" id="2.40.128.140">
    <property type="entry name" value="Outer membrane protein"/>
    <property type="match status" value="1"/>
</dbReference>
<reference evidence="1 2" key="1">
    <citation type="submission" date="2019-03" db="EMBL/GenBank/DDBJ databases">
        <title>Novel species of Flavobacterium.</title>
        <authorList>
            <person name="Liu Q."/>
            <person name="Xin Y.-H."/>
        </authorList>
    </citation>
    <scope>NUCLEOTIDE SEQUENCE [LARGE SCALE GENOMIC DNA]</scope>
    <source>
        <strain evidence="1 2">LB2P22</strain>
    </source>
</reference>
<dbReference type="Proteomes" id="UP000294685">
    <property type="component" value="Unassembled WGS sequence"/>
</dbReference>
<dbReference type="RefSeq" id="WP_132069810.1">
    <property type="nucleotide sequence ID" value="NZ_SMLH01000002.1"/>
</dbReference>
<protein>
    <submittedName>
        <fullName evidence="1">Lipid A deacylase LpxR family protein</fullName>
    </submittedName>
</protein>
<keyword evidence="2" id="KW-1185">Reference proteome</keyword>
<dbReference type="EMBL" id="SMLH01000002">
    <property type="protein sequence ID" value="TDE30335.1"/>
    <property type="molecule type" value="Genomic_DNA"/>
</dbReference>
<proteinExistence type="predicted"/>
<organism evidence="1 2">
    <name type="scientific">Flavobacterium ranwuense</name>
    <dbReference type="NCBI Taxonomy" id="2541725"/>
    <lineage>
        <taxon>Bacteria</taxon>
        <taxon>Pseudomonadati</taxon>
        <taxon>Bacteroidota</taxon>
        <taxon>Flavobacteriia</taxon>
        <taxon>Flavobacteriales</taxon>
        <taxon>Flavobacteriaceae</taxon>
        <taxon>Flavobacterium</taxon>
    </lineage>
</organism>
<gene>
    <name evidence="1" type="ORF">E0I61_04905</name>
</gene>
<evidence type="ECO:0000313" key="2">
    <source>
        <dbReference type="Proteomes" id="UP000294685"/>
    </source>
</evidence>
<dbReference type="Pfam" id="PF09982">
    <property type="entry name" value="LpxR"/>
    <property type="match status" value="1"/>
</dbReference>